<keyword evidence="3" id="KW-0410">Iron transport</keyword>
<keyword evidence="2" id="KW-0813">Transport</keyword>
<keyword evidence="8" id="KW-0472">Membrane</keyword>
<keyword evidence="7" id="KW-0798">TonB box</keyword>
<dbReference type="PANTHER" id="PTHR32552:SF81">
    <property type="entry name" value="TONB-DEPENDENT OUTER MEMBRANE RECEPTOR"/>
    <property type="match status" value="1"/>
</dbReference>
<keyword evidence="9" id="KW-0998">Cell outer membrane</keyword>
<keyword evidence="5" id="KW-0408">Iron</keyword>
<evidence type="ECO:0000256" key="1">
    <source>
        <dbReference type="ARBA" id="ARBA00004571"/>
    </source>
</evidence>
<dbReference type="GO" id="GO:0006826">
    <property type="term" value="P:iron ion transport"/>
    <property type="evidence" value="ECO:0007669"/>
    <property type="project" value="UniProtKB-KW"/>
</dbReference>
<dbReference type="InterPro" id="IPR039426">
    <property type="entry name" value="TonB-dep_rcpt-like"/>
</dbReference>
<protein>
    <recommendedName>
        <fullName evidence="10">TonB-dependent receptor plug domain-containing protein</fullName>
    </recommendedName>
</protein>
<dbReference type="SUPFAM" id="SSF56935">
    <property type="entry name" value="Porins"/>
    <property type="match status" value="1"/>
</dbReference>
<dbReference type="InterPro" id="IPR036942">
    <property type="entry name" value="Beta-barrel_TonB_sf"/>
</dbReference>
<evidence type="ECO:0000256" key="9">
    <source>
        <dbReference type="ARBA" id="ARBA00023237"/>
    </source>
</evidence>
<dbReference type="Pfam" id="PF07715">
    <property type="entry name" value="Plug"/>
    <property type="match status" value="1"/>
</dbReference>
<dbReference type="EMBL" id="UINC01198756">
    <property type="protein sequence ID" value="SVE16855.1"/>
    <property type="molecule type" value="Genomic_DNA"/>
</dbReference>
<evidence type="ECO:0000256" key="3">
    <source>
        <dbReference type="ARBA" id="ARBA00022496"/>
    </source>
</evidence>
<evidence type="ECO:0000256" key="7">
    <source>
        <dbReference type="ARBA" id="ARBA00023077"/>
    </source>
</evidence>
<evidence type="ECO:0000256" key="2">
    <source>
        <dbReference type="ARBA" id="ARBA00022448"/>
    </source>
</evidence>
<reference evidence="11" key="1">
    <citation type="submission" date="2018-05" db="EMBL/GenBank/DDBJ databases">
        <authorList>
            <person name="Lanie J.A."/>
            <person name="Ng W.-L."/>
            <person name="Kazmierczak K.M."/>
            <person name="Andrzejewski T.M."/>
            <person name="Davidsen T.M."/>
            <person name="Wayne K.J."/>
            <person name="Tettelin H."/>
            <person name="Glass J.I."/>
            <person name="Rusch D."/>
            <person name="Podicherti R."/>
            <person name="Tsui H.-C.T."/>
            <person name="Winkler M.E."/>
        </authorList>
    </citation>
    <scope>NUCLEOTIDE SEQUENCE</scope>
</reference>
<feature type="domain" description="TonB-dependent receptor plug" evidence="10">
    <location>
        <begin position="51"/>
        <end position="155"/>
    </location>
</feature>
<dbReference type="Gene3D" id="2.40.170.20">
    <property type="entry name" value="TonB-dependent receptor, beta-barrel domain"/>
    <property type="match status" value="1"/>
</dbReference>
<keyword evidence="4" id="KW-0812">Transmembrane</keyword>
<name>A0A383BBN4_9ZZZZ</name>
<organism evidence="11">
    <name type="scientific">marine metagenome</name>
    <dbReference type="NCBI Taxonomy" id="408172"/>
    <lineage>
        <taxon>unclassified sequences</taxon>
        <taxon>metagenomes</taxon>
        <taxon>ecological metagenomes</taxon>
    </lineage>
</organism>
<proteinExistence type="predicted"/>
<dbReference type="GO" id="GO:0009279">
    <property type="term" value="C:cell outer membrane"/>
    <property type="evidence" value="ECO:0007669"/>
    <property type="project" value="UniProtKB-SubCell"/>
</dbReference>
<sequence length="155" mass="16671">METKKSTVIKSCLLGVLLASMNTWTVIHAQESSATLEEIIVTAQKRQENLQTLGISVSAFDQNTLNSLGTRDIVELSKFVPNLQIGTESSDLKAMIRGVGSDNLEAFGDPGVAIHIDGVYQARPSGGNALYYDMERVEVLRGPQGTLYGRNANGG</sequence>
<accession>A0A383BBN4</accession>
<evidence type="ECO:0000313" key="11">
    <source>
        <dbReference type="EMBL" id="SVE16855.1"/>
    </source>
</evidence>
<evidence type="ECO:0000256" key="8">
    <source>
        <dbReference type="ARBA" id="ARBA00023136"/>
    </source>
</evidence>
<evidence type="ECO:0000256" key="4">
    <source>
        <dbReference type="ARBA" id="ARBA00022692"/>
    </source>
</evidence>
<dbReference type="PANTHER" id="PTHR32552">
    <property type="entry name" value="FERRICHROME IRON RECEPTOR-RELATED"/>
    <property type="match status" value="1"/>
</dbReference>
<keyword evidence="6" id="KW-0406">Ion transport</keyword>
<gene>
    <name evidence="11" type="ORF">METZ01_LOCUS469709</name>
</gene>
<evidence type="ECO:0000256" key="6">
    <source>
        <dbReference type="ARBA" id="ARBA00023065"/>
    </source>
</evidence>
<dbReference type="PROSITE" id="PS52016">
    <property type="entry name" value="TONB_DEPENDENT_REC_3"/>
    <property type="match status" value="1"/>
</dbReference>
<feature type="non-terminal residue" evidence="11">
    <location>
        <position position="155"/>
    </location>
</feature>
<dbReference type="InterPro" id="IPR012910">
    <property type="entry name" value="Plug_dom"/>
</dbReference>
<evidence type="ECO:0000259" key="10">
    <source>
        <dbReference type="Pfam" id="PF07715"/>
    </source>
</evidence>
<evidence type="ECO:0000256" key="5">
    <source>
        <dbReference type="ARBA" id="ARBA00023004"/>
    </source>
</evidence>
<dbReference type="AlphaFoldDB" id="A0A383BBN4"/>
<comment type="subcellular location">
    <subcellularLocation>
        <location evidence="1">Cell outer membrane</location>
        <topology evidence="1">Multi-pass membrane protein</topology>
    </subcellularLocation>
</comment>